<evidence type="ECO:0000256" key="4">
    <source>
        <dbReference type="ARBA" id="ARBA00011738"/>
    </source>
</evidence>
<evidence type="ECO:0000256" key="7">
    <source>
        <dbReference type="ARBA" id="ARBA00022898"/>
    </source>
</evidence>
<dbReference type="CDD" id="cd00609">
    <property type="entry name" value="AAT_like"/>
    <property type="match status" value="1"/>
</dbReference>
<dbReference type="HAMAP" id="MF_01023">
    <property type="entry name" value="HisC_aminotrans_2"/>
    <property type="match status" value="1"/>
</dbReference>
<keyword evidence="9" id="KW-0028">Amino-acid biosynthesis</keyword>
<dbReference type="GO" id="GO:0000105">
    <property type="term" value="P:L-histidine biosynthetic process"/>
    <property type="evidence" value="ECO:0007669"/>
    <property type="project" value="UniProtKB-UniRule"/>
</dbReference>
<evidence type="ECO:0000256" key="2">
    <source>
        <dbReference type="ARBA" id="ARBA00005011"/>
    </source>
</evidence>
<dbReference type="GO" id="GO:0004400">
    <property type="term" value="F:histidinol-phosphate transaminase activity"/>
    <property type="evidence" value="ECO:0007669"/>
    <property type="project" value="UniProtKB-UniRule"/>
</dbReference>
<dbReference type="SUPFAM" id="SSF53383">
    <property type="entry name" value="PLP-dependent transferases"/>
    <property type="match status" value="1"/>
</dbReference>
<dbReference type="EMBL" id="JXDG01000053">
    <property type="protein sequence ID" value="KIH82413.1"/>
    <property type="molecule type" value="Genomic_DNA"/>
</dbReference>
<dbReference type="Proteomes" id="UP000031535">
    <property type="component" value="Unassembled WGS sequence"/>
</dbReference>
<dbReference type="OrthoDB" id="9813612at2"/>
<dbReference type="NCBIfam" id="TIGR01141">
    <property type="entry name" value="hisC"/>
    <property type="match status" value="1"/>
</dbReference>
<accession>A0A0C2EUT9</accession>
<dbReference type="UniPathway" id="UPA00031">
    <property type="reaction ID" value="UER00012"/>
</dbReference>
<dbReference type="InterPro" id="IPR015422">
    <property type="entry name" value="PyrdxlP-dep_Trfase_small"/>
</dbReference>
<dbReference type="PATRIC" id="fig|226910.6.peg.3869"/>
<keyword evidence="7 9" id="KW-0663">Pyridoxal phosphate</keyword>
<comment type="cofactor">
    <cofactor evidence="1 9">
        <name>pyridoxal 5'-phosphate</name>
        <dbReference type="ChEBI" id="CHEBI:597326"/>
    </cofactor>
</comment>
<dbReference type="InterPro" id="IPR050106">
    <property type="entry name" value="HistidinolP_aminotransfase"/>
</dbReference>
<dbReference type="PANTHER" id="PTHR43643:SF3">
    <property type="entry name" value="HISTIDINOL-PHOSPHATE AMINOTRANSFERASE"/>
    <property type="match status" value="1"/>
</dbReference>
<evidence type="ECO:0000256" key="5">
    <source>
        <dbReference type="ARBA" id="ARBA00022576"/>
    </source>
</evidence>
<evidence type="ECO:0000256" key="1">
    <source>
        <dbReference type="ARBA" id="ARBA00001933"/>
    </source>
</evidence>
<dbReference type="PANTHER" id="PTHR43643">
    <property type="entry name" value="HISTIDINOL-PHOSPHATE AMINOTRANSFERASE 2"/>
    <property type="match status" value="1"/>
</dbReference>
<gene>
    <name evidence="9" type="primary">hisC</name>
    <name evidence="11" type="ORF">UCMB321_3877</name>
</gene>
<evidence type="ECO:0000256" key="3">
    <source>
        <dbReference type="ARBA" id="ARBA00007970"/>
    </source>
</evidence>
<keyword evidence="6 9" id="KW-0808">Transferase</keyword>
<comment type="subunit">
    <text evidence="4 9">Homodimer.</text>
</comment>
<dbReference type="InterPro" id="IPR015424">
    <property type="entry name" value="PyrdxlP-dep_Trfase"/>
</dbReference>
<name>A0A0C2EUT9_9PSED</name>
<dbReference type="InterPro" id="IPR015421">
    <property type="entry name" value="PyrdxlP-dep_Trfase_major"/>
</dbReference>
<dbReference type="PROSITE" id="PS00599">
    <property type="entry name" value="AA_TRANSFER_CLASS_2"/>
    <property type="match status" value="1"/>
</dbReference>
<comment type="caution">
    <text evidence="11">The sequence shown here is derived from an EMBL/GenBank/DDBJ whole genome shotgun (WGS) entry which is preliminary data.</text>
</comment>
<evidence type="ECO:0000256" key="6">
    <source>
        <dbReference type="ARBA" id="ARBA00022679"/>
    </source>
</evidence>
<evidence type="ECO:0000313" key="12">
    <source>
        <dbReference type="Proteomes" id="UP000031535"/>
    </source>
</evidence>
<dbReference type="Pfam" id="PF00155">
    <property type="entry name" value="Aminotran_1_2"/>
    <property type="match status" value="1"/>
</dbReference>
<evidence type="ECO:0000256" key="8">
    <source>
        <dbReference type="ARBA" id="ARBA00047481"/>
    </source>
</evidence>
<comment type="pathway">
    <text evidence="2 9">Amino-acid biosynthesis; L-histidine biosynthesis; L-histidine from 5-phospho-alpha-D-ribose 1-diphosphate: step 7/9.</text>
</comment>
<dbReference type="Gene3D" id="3.40.640.10">
    <property type="entry name" value="Type I PLP-dependent aspartate aminotransferase-like (Major domain)"/>
    <property type="match status" value="1"/>
</dbReference>
<dbReference type="EC" id="2.6.1.9" evidence="9"/>
<dbReference type="GO" id="GO:0030170">
    <property type="term" value="F:pyridoxal phosphate binding"/>
    <property type="evidence" value="ECO:0007669"/>
    <property type="project" value="InterPro"/>
</dbReference>
<reference evidence="11 12" key="1">
    <citation type="submission" date="2015-01" db="EMBL/GenBank/DDBJ databases">
        <title>Complete genome of Pseudomonas batumici UCM B-321 producer of the batumin antibiotic with strong antistaphilococcal and potential anticancer activity.</title>
        <authorList>
            <person name="Klochko V.V."/>
            <person name="Zelena L.B."/>
            <person name="Elena K.A."/>
            <person name="Reva O.N."/>
        </authorList>
    </citation>
    <scope>NUCLEOTIDE SEQUENCE [LARGE SCALE GENOMIC DNA]</scope>
    <source>
        <strain evidence="11 12">UCM B-321</strain>
    </source>
</reference>
<feature type="modified residue" description="N6-(pyridoxal phosphate)lysine" evidence="9">
    <location>
        <position position="230"/>
    </location>
</feature>
<sequence>MSGNFLALAQPGVQQLSPYVPGKPVDELARELDIDPARIIKLASNENPLGASPKALAAIAEALAELTRYPDGNGFELKQRLSELCRVQASQVTLGNGSNDILELVARAYLAPGLNAVFSEHAFAIYPIVTQAVNAEARVAPAKDWGHDLAAMLAAIDENTRVVFIANPNNPTGTWFGPQALEAFLAAVPRDVLVVLDEAYIEYAEGVDLPDGLNYLASYPNLLVSRTFSKAYGLAALRVGYALSSPAVADILNRVRQPFNVNSLALVAARAALDDVEYVARSRSLNEAGMQQLEEGFRQLGLSWIPSKANFIAVDVGRDAGPVYQGLLREGVIVRPVAGYGLPRHLRVSIGLASENSRLLEALAKVLARG</sequence>
<proteinExistence type="inferred from homology"/>
<keyword evidence="5 9" id="KW-0032">Aminotransferase</keyword>
<comment type="similarity">
    <text evidence="3 9">Belongs to the class-II pyridoxal-phosphate-dependent aminotransferase family. Histidinol-phosphate aminotransferase subfamily.</text>
</comment>
<protein>
    <recommendedName>
        <fullName evidence="9">Histidinol-phosphate aminotransferase</fullName>
        <ecNumber evidence="9">2.6.1.9</ecNumber>
    </recommendedName>
    <alternativeName>
        <fullName evidence="9">Imidazole acetol-phosphate transaminase</fullName>
    </alternativeName>
</protein>
<keyword evidence="9" id="KW-0368">Histidine biosynthesis</keyword>
<dbReference type="AlphaFoldDB" id="A0A0C2EUT9"/>
<dbReference type="InterPro" id="IPR001917">
    <property type="entry name" value="Aminotrans_II_pyridoxalP_BS"/>
</dbReference>
<evidence type="ECO:0000256" key="9">
    <source>
        <dbReference type="HAMAP-Rule" id="MF_01023"/>
    </source>
</evidence>
<evidence type="ECO:0000313" key="11">
    <source>
        <dbReference type="EMBL" id="KIH82413.1"/>
    </source>
</evidence>
<dbReference type="RefSeq" id="WP_040069979.1">
    <property type="nucleotide sequence ID" value="NZ_JXDG01000053.1"/>
</dbReference>
<comment type="catalytic activity">
    <reaction evidence="8 9">
        <text>L-histidinol phosphate + 2-oxoglutarate = 3-(imidazol-4-yl)-2-oxopropyl phosphate + L-glutamate</text>
        <dbReference type="Rhea" id="RHEA:23744"/>
        <dbReference type="ChEBI" id="CHEBI:16810"/>
        <dbReference type="ChEBI" id="CHEBI:29985"/>
        <dbReference type="ChEBI" id="CHEBI:57766"/>
        <dbReference type="ChEBI" id="CHEBI:57980"/>
        <dbReference type="EC" id="2.6.1.9"/>
    </reaction>
</comment>
<dbReference type="Gene3D" id="3.90.1150.10">
    <property type="entry name" value="Aspartate Aminotransferase, domain 1"/>
    <property type="match status" value="1"/>
</dbReference>
<dbReference type="InterPro" id="IPR004839">
    <property type="entry name" value="Aminotransferase_I/II_large"/>
</dbReference>
<evidence type="ECO:0000259" key="10">
    <source>
        <dbReference type="Pfam" id="PF00155"/>
    </source>
</evidence>
<dbReference type="InterPro" id="IPR005861">
    <property type="entry name" value="HisP_aminotrans"/>
</dbReference>
<keyword evidence="12" id="KW-1185">Reference proteome</keyword>
<dbReference type="STRING" id="226910.UCMB321_3877"/>
<feature type="domain" description="Aminotransferase class I/classII large" evidence="10">
    <location>
        <begin position="39"/>
        <end position="363"/>
    </location>
</feature>
<organism evidence="11 12">
    <name type="scientific">Pseudomonas batumici</name>
    <dbReference type="NCBI Taxonomy" id="226910"/>
    <lineage>
        <taxon>Bacteria</taxon>
        <taxon>Pseudomonadati</taxon>
        <taxon>Pseudomonadota</taxon>
        <taxon>Gammaproteobacteria</taxon>
        <taxon>Pseudomonadales</taxon>
        <taxon>Pseudomonadaceae</taxon>
        <taxon>Pseudomonas</taxon>
    </lineage>
</organism>